<gene>
    <name evidence="2" type="ORF">HOP59_02435</name>
</gene>
<dbReference type="EMBL" id="JABFTV010000001">
    <property type="protein sequence ID" value="MCE8022995.1"/>
    <property type="molecule type" value="Genomic_DNA"/>
</dbReference>
<dbReference type="PROSITE" id="PS51257">
    <property type="entry name" value="PROKAR_LIPOPROTEIN"/>
    <property type="match status" value="1"/>
</dbReference>
<feature type="region of interest" description="Disordered" evidence="1">
    <location>
        <begin position="47"/>
        <end position="83"/>
    </location>
</feature>
<sequence>MNSALKWMPLVAVAALATAGCAREGFYDDRNIDYVSAQRSAPLVLPEGRNEQRYRDAMPVPQAQGSLRPSDDRFRAPSPTRLASGGAVERDFVERREIGTDQWLVVAADPGMVWPQLQDFTRARGLQVQASDDARGVLETAQGRLSVRQGLRAGDSEVRCDLNGRPVAACLDALEQHFSARSATASAASLAGQQIASEDRLRLEQLSSGEWVVRIPLDVDRVWAELNHQLQADFAVEGRRELLEQNPQQHDFLVNYMTVSERGRGFLQIALSPDVRQMPQEIRLVLEAEGPERTTLRAVNESERRFNEEDARELLERVSGLLR</sequence>
<keyword evidence="3" id="KW-1185">Reference proteome</keyword>
<protein>
    <submittedName>
        <fullName evidence="2">Lipoprotein, NlpB</fullName>
    </submittedName>
</protein>
<name>A0ABS9AML5_9GAMM</name>
<comment type="caution">
    <text evidence="2">The sequence shown here is derived from an EMBL/GenBank/DDBJ whole genome shotgun (WGS) entry which is preliminary data.</text>
</comment>
<keyword evidence="2" id="KW-0449">Lipoprotein</keyword>
<evidence type="ECO:0000313" key="3">
    <source>
        <dbReference type="Proteomes" id="UP001320272"/>
    </source>
</evidence>
<evidence type="ECO:0000256" key="1">
    <source>
        <dbReference type="SAM" id="MobiDB-lite"/>
    </source>
</evidence>
<reference evidence="2 3" key="1">
    <citation type="journal article" date="2021" name="Front. Microbiol.">
        <title>Aerobic Denitrification and Heterotrophic Sulfur Oxidation in the Genus Halomonas Revealed by Six Novel Species Characterizations and Genome-Based Analysis.</title>
        <authorList>
            <person name="Wang L."/>
            <person name="Shao Z."/>
        </authorList>
    </citation>
    <scope>NUCLEOTIDE SEQUENCE [LARGE SCALE GENOMIC DNA]</scope>
    <source>
        <strain evidence="2 3">MCCC 1A11058</strain>
    </source>
</reference>
<organism evidence="2 3">
    <name type="scientific">Billgrantia aerodenitrificans</name>
    <dbReference type="NCBI Taxonomy" id="2733483"/>
    <lineage>
        <taxon>Bacteria</taxon>
        <taxon>Pseudomonadati</taxon>
        <taxon>Pseudomonadota</taxon>
        <taxon>Gammaproteobacteria</taxon>
        <taxon>Oceanospirillales</taxon>
        <taxon>Halomonadaceae</taxon>
        <taxon>Billgrantia</taxon>
    </lineage>
</organism>
<accession>A0ABS9AML5</accession>
<evidence type="ECO:0000313" key="2">
    <source>
        <dbReference type="EMBL" id="MCE8022995.1"/>
    </source>
</evidence>
<proteinExistence type="predicted"/>
<dbReference type="Proteomes" id="UP001320272">
    <property type="component" value="Unassembled WGS sequence"/>
</dbReference>
<dbReference type="RefSeq" id="WP_026038272.1">
    <property type="nucleotide sequence ID" value="NZ_JABFTV010000001.1"/>
</dbReference>